<dbReference type="Pfam" id="PF13439">
    <property type="entry name" value="Glyco_transf_4"/>
    <property type="match status" value="1"/>
</dbReference>
<comment type="caution">
    <text evidence="3">The sequence shown here is derived from an EMBL/GenBank/DDBJ whole genome shotgun (WGS) entry which is preliminary data.</text>
</comment>
<feature type="domain" description="Glycosyltransferase subfamily 4-like N-terminal" evidence="2">
    <location>
        <begin position="18"/>
        <end position="118"/>
    </location>
</feature>
<reference evidence="3 4" key="1">
    <citation type="journal article" date="2015" name="Microbes Environ.">
        <title>Distribution and evolution of nitrogen fixation genes in the phylum bacteroidetes.</title>
        <authorList>
            <person name="Inoue J."/>
            <person name="Oshima K."/>
            <person name="Suda W."/>
            <person name="Sakamoto M."/>
            <person name="Iino T."/>
            <person name="Noda S."/>
            <person name="Hongoh Y."/>
            <person name="Hattori M."/>
            <person name="Ohkuma M."/>
        </authorList>
    </citation>
    <scope>NUCLEOTIDE SEQUENCE [LARGE SCALE GENOMIC DNA]</scope>
    <source>
        <strain evidence="3">JCM 15548</strain>
    </source>
</reference>
<keyword evidence="3" id="KW-0328">Glycosyltransferase</keyword>
<proteinExistence type="predicted"/>
<organism evidence="3 4">
    <name type="scientific">Geofilum rubicundum JCM 15548</name>
    <dbReference type="NCBI Taxonomy" id="1236989"/>
    <lineage>
        <taxon>Bacteria</taxon>
        <taxon>Pseudomonadati</taxon>
        <taxon>Bacteroidota</taxon>
        <taxon>Bacteroidia</taxon>
        <taxon>Marinilabiliales</taxon>
        <taxon>Marinilabiliaceae</taxon>
        <taxon>Geofilum</taxon>
    </lineage>
</organism>
<dbReference type="Gene3D" id="3.40.50.2000">
    <property type="entry name" value="Glycogen Phosphorylase B"/>
    <property type="match status" value="1"/>
</dbReference>
<gene>
    <name evidence="3" type="ORF">JCM15548_1341</name>
</gene>
<evidence type="ECO:0000313" key="3">
    <source>
        <dbReference type="EMBL" id="GAO28267.1"/>
    </source>
</evidence>
<dbReference type="PANTHER" id="PTHR46401:SF2">
    <property type="entry name" value="GLYCOSYLTRANSFERASE WBBK-RELATED"/>
    <property type="match status" value="1"/>
</dbReference>
<dbReference type="SUPFAM" id="SSF53756">
    <property type="entry name" value="UDP-Glycosyltransferase/glycogen phosphorylase"/>
    <property type="match status" value="1"/>
</dbReference>
<dbReference type="InterPro" id="IPR028098">
    <property type="entry name" value="Glyco_trans_4-like_N"/>
</dbReference>
<keyword evidence="1 3" id="KW-0808">Transferase</keyword>
<keyword evidence="4" id="KW-1185">Reference proteome</keyword>
<accession>A0A0E9LRP2</accession>
<dbReference type="Proteomes" id="UP000032900">
    <property type="component" value="Unassembled WGS sequence"/>
</dbReference>
<dbReference type="STRING" id="1236989.JCM15548_1341"/>
<protein>
    <submittedName>
        <fullName evidence="3">Mannosyltransferase</fullName>
    </submittedName>
</protein>
<dbReference type="AlphaFoldDB" id="A0A0E9LRP2"/>
<evidence type="ECO:0000259" key="2">
    <source>
        <dbReference type="Pfam" id="PF13439"/>
    </source>
</evidence>
<dbReference type="GO" id="GO:0016757">
    <property type="term" value="F:glycosyltransferase activity"/>
    <property type="evidence" value="ECO:0007669"/>
    <property type="project" value="UniProtKB-KW"/>
</dbReference>
<evidence type="ECO:0000256" key="1">
    <source>
        <dbReference type="ARBA" id="ARBA00022679"/>
    </source>
</evidence>
<evidence type="ECO:0000313" key="4">
    <source>
        <dbReference type="Proteomes" id="UP000032900"/>
    </source>
</evidence>
<dbReference type="EMBL" id="BAZW01000002">
    <property type="protein sequence ID" value="GAO28267.1"/>
    <property type="molecule type" value="Genomic_DNA"/>
</dbReference>
<dbReference type="PANTHER" id="PTHR46401">
    <property type="entry name" value="GLYCOSYLTRANSFERASE WBBK-RELATED"/>
    <property type="match status" value="1"/>
</dbReference>
<sequence length="118" mass="13872">MNSFDNVTEKRPKNKRDTFFYNLWRQKNVCKDLLHDQVDIFHGLTGEIPLGIRKTGIPVVVTIHDLIFLRFPKFYSFIDYKIHKYKAQYAVNNADMVVAVSEQTKQDIIDFFGIDAEK</sequence>
<name>A0A0E9LRP2_9BACT</name>